<dbReference type="Gene3D" id="1.10.357.10">
    <property type="entry name" value="Tetracycline Repressor, domain 2"/>
    <property type="match status" value="1"/>
</dbReference>
<accession>A0ABQ3XEX8</accession>
<feature type="DNA-binding region" description="H-T-H motif" evidence="2">
    <location>
        <begin position="39"/>
        <end position="58"/>
    </location>
</feature>
<keyword evidence="5" id="KW-1185">Reference proteome</keyword>
<proteinExistence type="predicted"/>
<dbReference type="SUPFAM" id="SSF46689">
    <property type="entry name" value="Homeodomain-like"/>
    <property type="match status" value="1"/>
</dbReference>
<dbReference type="EMBL" id="BOMG01000064">
    <property type="protein sequence ID" value="GID57038.1"/>
    <property type="molecule type" value="Genomic_DNA"/>
</dbReference>
<dbReference type="PANTHER" id="PTHR30055:SF223">
    <property type="entry name" value="HTH-TYPE TRANSCRIPTIONAL REGULATOR UIDR"/>
    <property type="match status" value="1"/>
</dbReference>
<evidence type="ECO:0000313" key="5">
    <source>
        <dbReference type="Proteomes" id="UP000612282"/>
    </source>
</evidence>
<evidence type="ECO:0000313" key="4">
    <source>
        <dbReference type="EMBL" id="GID57038.1"/>
    </source>
</evidence>
<sequence>MIMDMQPTGRRAEYAEQTRRAILEAARTLFTEQGYFATKVDQIAGAARVAPATVYAVGGGKSGLLRTLIESAVNSEENARIHAELAAVTDPESLLATVVGATRAKFEQWAPLMRQVAAAAPQEPTVRDSMKIAEASLRNGLRLTAERLAQLDALSDGIDVDRAQDLLWIYLSNTAYFVRTDDLGWSLDESQSWLTAALTRELLAR</sequence>
<comment type="caution">
    <text evidence="4">The sequence shown here is derived from an EMBL/GenBank/DDBJ whole genome shotgun (WGS) entry which is preliminary data.</text>
</comment>
<reference evidence="4 5" key="1">
    <citation type="submission" date="2021-01" db="EMBL/GenBank/DDBJ databases">
        <title>Whole genome shotgun sequence of Actinoplanes couchii NBRC 106145.</title>
        <authorList>
            <person name="Komaki H."/>
            <person name="Tamura T."/>
        </authorList>
    </citation>
    <scope>NUCLEOTIDE SEQUENCE [LARGE SCALE GENOMIC DNA]</scope>
    <source>
        <strain evidence="4 5">NBRC 106145</strain>
    </source>
</reference>
<protein>
    <submittedName>
        <fullName evidence="4">TetR family transcriptional regulator</fullName>
    </submittedName>
</protein>
<dbReference type="PROSITE" id="PS50977">
    <property type="entry name" value="HTH_TETR_2"/>
    <property type="match status" value="1"/>
</dbReference>
<feature type="domain" description="HTH tetR-type" evidence="3">
    <location>
        <begin position="16"/>
        <end position="76"/>
    </location>
</feature>
<dbReference type="PANTHER" id="PTHR30055">
    <property type="entry name" value="HTH-TYPE TRANSCRIPTIONAL REGULATOR RUTR"/>
    <property type="match status" value="1"/>
</dbReference>
<evidence type="ECO:0000256" key="2">
    <source>
        <dbReference type="PROSITE-ProRule" id="PRU00335"/>
    </source>
</evidence>
<organism evidence="4 5">
    <name type="scientific">Actinoplanes couchii</name>
    <dbReference type="NCBI Taxonomy" id="403638"/>
    <lineage>
        <taxon>Bacteria</taxon>
        <taxon>Bacillati</taxon>
        <taxon>Actinomycetota</taxon>
        <taxon>Actinomycetes</taxon>
        <taxon>Micromonosporales</taxon>
        <taxon>Micromonosporaceae</taxon>
        <taxon>Actinoplanes</taxon>
    </lineage>
</organism>
<evidence type="ECO:0000256" key="1">
    <source>
        <dbReference type="ARBA" id="ARBA00023125"/>
    </source>
</evidence>
<dbReference type="InterPro" id="IPR050109">
    <property type="entry name" value="HTH-type_TetR-like_transc_reg"/>
</dbReference>
<name>A0ABQ3XEX8_9ACTN</name>
<dbReference type="Pfam" id="PF00440">
    <property type="entry name" value="TetR_N"/>
    <property type="match status" value="1"/>
</dbReference>
<dbReference type="InterPro" id="IPR009057">
    <property type="entry name" value="Homeodomain-like_sf"/>
</dbReference>
<dbReference type="Proteomes" id="UP000612282">
    <property type="component" value="Unassembled WGS sequence"/>
</dbReference>
<evidence type="ECO:0000259" key="3">
    <source>
        <dbReference type="PROSITE" id="PS50977"/>
    </source>
</evidence>
<dbReference type="PRINTS" id="PR00455">
    <property type="entry name" value="HTHTETR"/>
</dbReference>
<keyword evidence="1 2" id="KW-0238">DNA-binding</keyword>
<dbReference type="InterPro" id="IPR001647">
    <property type="entry name" value="HTH_TetR"/>
</dbReference>
<gene>
    <name evidence="4" type="ORF">Aco03nite_054420</name>
</gene>